<dbReference type="EC" id="2.7.1.130" evidence="2"/>
<reference evidence="10" key="1">
    <citation type="submission" date="2018-05" db="EMBL/GenBank/DDBJ databases">
        <authorList>
            <person name="Lanie J.A."/>
            <person name="Ng W.-L."/>
            <person name="Kazmierczak K.M."/>
            <person name="Andrzejewski T.M."/>
            <person name="Davidsen T.M."/>
            <person name="Wayne K.J."/>
            <person name="Tettelin H."/>
            <person name="Glass J.I."/>
            <person name="Rusch D."/>
            <person name="Podicherti R."/>
            <person name="Tsui H.-C.T."/>
            <person name="Winkler M.E."/>
        </authorList>
    </citation>
    <scope>NUCLEOTIDE SEQUENCE</scope>
</reference>
<keyword evidence="5" id="KW-0808">Transferase</keyword>
<dbReference type="InterPro" id="IPR003758">
    <property type="entry name" value="LpxK"/>
</dbReference>
<dbReference type="NCBIfam" id="TIGR00682">
    <property type="entry name" value="lpxK"/>
    <property type="match status" value="1"/>
</dbReference>
<protein>
    <recommendedName>
        <fullName evidence="2">tetraacyldisaccharide 4'-kinase</fullName>
        <ecNumber evidence="2">2.7.1.130</ecNumber>
    </recommendedName>
</protein>
<keyword evidence="7" id="KW-0418">Kinase</keyword>
<proteinExistence type="inferred from homology"/>
<organism evidence="10">
    <name type="scientific">marine metagenome</name>
    <dbReference type="NCBI Taxonomy" id="408172"/>
    <lineage>
        <taxon>unclassified sequences</taxon>
        <taxon>metagenomes</taxon>
        <taxon>ecological metagenomes</taxon>
    </lineage>
</organism>
<evidence type="ECO:0000256" key="9">
    <source>
        <dbReference type="ARBA" id="ARBA00023098"/>
    </source>
</evidence>
<dbReference type="Pfam" id="PF02606">
    <property type="entry name" value="LpxK"/>
    <property type="match status" value="1"/>
</dbReference>
<accession>A0A381SYI4</accession>
<name>A0A381SYI4_9ZZZZ</name>
<sequence>MREYFLAWTESLEQFVLDVIYGQRKGKRAALLRVVLYSLSKVFTVAVKARRFLYNFRILRDSTLGVQVIAIGNLTAGGTGKTPVVEKFARELQDAGRKVAILSRGYRSKPAPMHERLVNKILLREDIIPPKIVSDGKSLLLDSEKAGDEPYMLASNLRDVVVLVDKDRVKAGRYAIDKYGCDTLLLDDGFQYWKIKGRRRDVVLIDRQQPFGNNGKLLPRGTLREPPSHLSRAHIVFITKSDGDTEELRGKIAKYNPKASVIECVHSPLYFEDVFTGDRVGLHLLKGRKIAALSGIALPVSFEESLVALGGDLVYTKRFVDHHRFTQQEILNVINRGKTRLADFIVTTQKDAVRFPKIDRRDLPIYFMRVEIKILKGAKNFQDCVRQICFH</sequence>
<dbReference type="SUPFAM" id="SSF52540">
    <property type="entry name" value="P-loop containing nucleoside triphosphate hydrolases"/>
    <property type="match status" value="1"/>
</dbReference>
<keyword evidence="8" id="KW-0067">ATP-binding</keyword>
<dbReference type="GO" id="GO:0005886">
    <property type="term" value="C:plasma membrane"/>
    <property type="evidence" value="ECO:0007669"/>
    <property type="project" value="TreeGrafter"/>
</dbReference>
<evidence type="ECO:0000256" key="7">
    <source>
        <dbReference type="ARBA" id="ARBA00022777"/>
    </source>
</evidence>
<dbReference type="AlphaFoldDB" id="A0A381SYI4"/>
<dbReference type="GO" id="GO:0009244">
    <property type="term" value="P:lipopolysaccharide core region biosynthetic process"/>
    <property type="evidence" value="ECO:0007669"/>
    <property type="project" value="TreeGrafter"/>
</dbReference>
<evidence type="ECO:0000256" key="6">
    <source>
        <dbReference type="ARBA" id="ARBA00022741"/>
    </source>
</evidence>
<evidence type="ECO:0000256" key="2">
    <source>
        <dbReference type="ARBA" id="ARBA00012071"/>
    </source>
</evidence>
<keyword evidence="6" id="KW-0547">Nucleotide-binding</keyword>
<dbReference type="EMBL" id="UINC01003568">
    <property type="protein sequence ID" value="SVA07457.1"/>
    <property type="molecule type" value="Genomic_DNA"/>
</dbReference>
<comment type="pathway">
    <text evidence="1">Glycolipid biosynthesis; lipid IV(A) biosynthesis; lipid IV(A) from (3R)-3-hydroxytetradecanoyl-[acyl-carrier-protein] and UDP-N-acetyl-alpha-D-glucosamine: step 6/6.</text>
</comment>
<evidence type="ECO:0000256" key="1">
    <source>
        <dbReference type="ARBA" id="ARBA00004870"/>
    </source>
</evidence>
<dbReference type="GO" id="GO:0005524">
    <property type="term" value="F:ATP binding"/>
    <property type="evidence" value="ECO:0007669"/>
    <property type="project" value="UniProtKB-KW"/>
</dbReference>
<dbReference type="InterPro" id="IPR027417">
    <property type="entry name" value="P-loop_NTPase"/>
</dbReference>
<keyword evidence="3" id="KW-0444">Lipid biosynthesis</keyword>
<evidence type="ECO:0000256" key="3">
    <source>
        <dbReference type="ARBA" id="ARBA00022516"/>
    </source>
</evidence>
<keyword evidence="9" id="KW-0443">Lipid metabolism</keyword>
<dbReference type="UniPathway" id="UPA00359">
    <property type="reaction ID" value="UER00482"/>
</dbReference>
<dbReference type="HAMAP" id="MF_00409">
    <property type="entry name" value="LpxK"/>
    <property type="match status" value="1"/>
</dbReference>
<evidence type="ECO:0000256" key="4">
    <source>
        <dbReference type="ARBA" id="ARBA00022556"/>
    </source>
</evidence>
<dbReference type="PANTHER" id="PTHR42724">
    <property type="entry name" value="TETRAACYLDISACCHARIDE 4'-KINASE"/>
    <property type="match status" value="1"/>
</dbReference>
<dbReference type="GO" id="GO:0009029">
    <property type="term" value="F:lipid-A 4'-kinase activity"/>
    <property type="evidence" value="ECO:0007669"/>
    <property type="project" value="UniProtKB-EC"/>
</dbReference>
<evidence type="ECO:0000256" key="8">
    <source>
        <dbReference type="ARBA" id="ARBA00022840"/>
    </source>
</evidence>
<dbReference type="PANTHER" id="PTHR42724:SF1">
    <property type="entry name" value="TETRAACYLDISACCHARIDE 4'-KINASE, MITOCHONDRIAL-RELATED"/>
    <property type="match status" value="1"/>
</dbReference>
<keyword evidence="4" id="KW-0441">Lipid A biosynthesis</keyword>
<dbReference type="GO" id="GO:0009245">
    <property type="term" value="P:lipid A biosynthetic process"/>
    <property type="evidence" value="ECO:0007669"/>
    <property type="project" value="UniProtKB-KW"/>
</dbReference>
<evidence type="ECO:0000313" key="10">
    <source>
        <dbReference type="EMBL" id="SVA07457.1"/>
    </source>
</evidence>
<gene>
    <name evidence="10" type="ORF">METZ01_LOCUS60311</name>
</gene>
<evidence type="ECO:0000256" key="5">
    <source>
        <dbReference type="ARBA" id="ARBA00022679"/>
    </source>
</evidence>